<evidence type="ECO:0000313" key="1">
    <source>
        <dbReference type="EMBL" id="KAJ9108212.1"/>
    </source>
</evidence>
<comment type="caution">
    <text evidence="1">The sequence shown here is derived from an EMBL/GenBank/DDBJ whole genome shotgun (WGS) entry which is preliminary data.</text>
</comment>
<keyword evidence="2" id="KW-1185">Reference proteome</keyword>
<protein>
    <submittedName>
        <fullName evidence="1">Uncharacterized protein</fullName>
    </submittedName>
</protein>
<evidence type="ECO:0000313" key="2">
    <source>
        <dbReference type="Proteomes" id="UP001241377"/>
    </source>
</evidence>
<name>A0ACC2WC79_9TREE</name>
<gene>
    <name evidence="1" type="ORF">QFC19_002459</name>
</gene>
<reference evidence="1" key="1">
    <citation type="submission" date="2023-04" db="EMBL/GenBank/DDBJ databases">
        <title>Draft Genome sequencing of Naganishia species isolated from polar environments using Oxford Nanopore Technology.</title>
        <authorList>
            <person name="Leo P."/>
            <person name="Venkateswaran K."/>
        </authorList>
    </citation>
    <scope>NUCLEOTIDE SEQUENCE</scope>
    <source>
        <strain evidence="1">MNA-CCFEE 5261</strain>
    </source>
</reference>
<sequence length="412" mass="47538">MHTEVLTNIILLENIPDIILEAAANNLNYLWYAKRIRGIYGDVIGGIEDHYETDFDRFLHIHKTLEKKSFKCPLRFHYTWESIFEMQQNLDEINLAYSGQKLCVHVDLIGQALQICPTFSDHDINLKITSLSLKTFFSHFECSIDLNKFPNLETFYGSRCKMWVYRDHSSLKNLYLNKVTFSSLPTNLKKLVAKWCKIRMNENHPKLEALRVLDLNCKEEPFNYSSLMRILWNKDLEHFSFIGQGVTDEDEIFSMLGPKVTSFGFSGSSFSRIPTLIRSLNCNGNVLFHNRIGLQDLSAFTHMTSLTFDVQQGSIDGLQLPPNLLKLSIAYAEFEDLAKVEFPPTIVDLELRHCQIELTAGWLKPARLKRLSLQYNKLSSFNAILPCCEFLSLRSNSLMELRLKLPFLSIST</sequence>
<accession>A0ACC2WC79</accession>
<organism evidence="1 2">
    <name type="scientific">Naganishia cerealis</name>
    <dbReference type="NCBI Taxonomy" id="610337"/>
    <lineage>
        <taxon>Eukaryota</taxon>
        <taxon>Fungi</taxon>
        <taxon>Dikarya</taxon>
        <taxon>Basidiomycota</taxon>
        <taxon>Agaricomycotina</taxon>
        <taxon>Tremellomycetes</taxon>
        <taxon>Filobasidiales</taxon>
        <taxon>Filobasidiaceae</taxon>
        <taxon>Naganishia</taxon>
    </lineage>
</organism>
<dbReference type="EMBL" id="JASBWR010000021">
    <property type="protein sequence ID" value="KAJ9108212.1"/>
    <property type="molecule type" value="Genomic_DNA"/>
</dbReference>
<proteinExistence type="predicted"/>
<dbReference type="Proteomes" id="UP001241377">
    <property type="component" value="Unassembled WGS sequence"/>
</dbReference>